<dbReference type="RefSeq" id="WP_244318447.1">
    <property type="nucleotide sequence ID" value="NZ_JBHJUX010000046.1"/>
</dbReference>
<evidence type="ECO:0000256" key="1">
    <source>
        <dbReference type="SAM" id="MobiDB-lite"/>
    </source>
</evidence>
<feature type="region of interest" description="Disordered" evidence="1">
    <location>
        <begin position="60"/>
        <end position="80"/>
    </location>
</feature>
<feature type="compositionally biased region" description="Polar residues" evidence="1">
    <location>
        <begin position="26"/>
        <end position="36"/>
    </location>
</feature>
<organism evidence="2 3">
    <name type="scientific">Streptomyces brevispora</name>
    <dbReference type="NCBI Taxonomy" id="887462"/>
    <lineage>
        <taxon>Bacteria</taxon>
        <taxon>Bacillati</taxon>
        <taxon>Actinomycetota</taxon>
        <taxon>Actinomycetes</taxon>
        <taxon>Kitasatosporales</taxon>
        <taxon>Streptomycetaceae</taxon>
        <taxon>Streptomyces</taxon>
    </lineage>
</organism>
<dbReference type="Proteomes" id="UP000318186">
    <property type="component" value="Unassembled WGS sequence"/>
</dbReference>
<dbReference type="AlphaFoldDB" id="A0A561V581"/>
<reference evidence="2 3" key="1">
    <citation type="submission" date="2019-06" db="EMBL/GenBank/DDBJ databases">
        <title>Sequencing the genomes of 1000 actinobacteria strains.</title>
        <authorList>
            <person name="Klenk H.-P."/>
        </authorList>
    </citation>
    <scope>NUCLEOTIDE SEQUENCE [LARGE SCALE GENOMIC DNA]</scope>
    <source>
        <strain evidence="2 3">DSM 42059</strain>
    </source>
</reference>
<accession>A0A561V581</accession>
<sequence length="80" mass="8616">MDTQERGRHDHRVQPDVNAYAPSKSAKANSTPANRRSTAHRALTLRPNDPSAMCGTLSTTTIRPTAAPPERCHAGRVGPT</sequence>
<dbReference type="EMBL" id="VIWW01000001">
    <property type="protein sequence ID" value="TWG06761.1"/>
    <property type="molecule type" value="Genomic_DNA"/>
</dbReference>
<evidence type="ECO:0000313" key="3">
    <source>
        <dbReference type="Proteomes" id="UP000318186"/>
    </source>
</evidence>
<proteinExistence type="predicted"/>
<feature type="compositionally biased region" description="Basic and acidic residues" evidence="1">
    <location>
        <begin position="1"/>
        <end position="14"/>
    </location>
</feature>
<protein>
    <submittedName>
        <fullName evidence="2">Uncharacterized protein</fullName>
    </submittedName>
</protein>
<gene>
    <name evidence="2" type="ORF">FHX80_115256</name>
</gene>
<comment type="caution">
    <text evidence="2">The sequence shown here is derived from an EMBL/GenBank/DDBJ whole genome shotgun (WGS) entry which is preliminary data.</text>
</comment>
<evidence type="ECO:0000313" key="2">
    <source>
        <dbReference type="EMBL" id="TWG06761.1"/>
    </source>
</evidence>
<feature type="region of interest" description="Disordered" evidence="1">
    <location>
        <begin position="1"/>
        <end position="39"/>
    </location>
</feature>
<name>A0A561V581_9ACTN</name>